<dbReference type="InterPro" id="IPR014729">
    <property type="entry name" value="Rossmann-like_a/b/a_fold"/>
</dbReference>
<dbReference type="Pfam" id="PF20259">
    <property type="entry name" value="tRNA_Me_trans_M"/>
    <property type="match status" value="1"/>
</dbReference>
<evidence type="ECO:0000256" key="3">
    <source>
        <dbReference type="ARBA" id="ARBA00011953"/>
    </source>
</evidence>
<proteinExistence type="inferred from homology"/>
<dbReference type="InterPro" id="IPR046885">
    <property type="entry name" value="MnmA-like_C"/>
</dbReference>
<dbReference type="NCBIfam" id="TIGR00420">
    <property type="entry name" value="trmU"/>
    <property type="match status" value="1"/>
</dbReference>
<keyword evidence="17" id="KW-1185">Reference proteome</keyword>
<evidence type="ECO:0000256" key="2">
    <source>
        <dbReference type="ARBA" id="ARBA00006191"/>
    </source>
</evidence>
<evidence type="ECO:0000256" key="6">
    <source>
        <dbReference type="ARBA" id="ARBA00022694"/>
    </source>
</evidence>
<comment type="caution">
    <text evidence="16">The sequence shown here is derived from an EMBL/GenBank/DDBJ whole genome shotgun (WGS) entry which is preliminary data.</text>
</comment>
<dbReference type="GO" id="GO:0008033">
    <property type="term" value="P:tRNA processing"/>
    <property type="evidence" value="ECO:0007669"/>
    <property type="project" value="UniProtKB-KW"/>
</dbReference>
<sequence>MYSILTLLLILLSCLLVSPFITAPRCLRLPHCRHTFGSTTNLHSLQDNIDAVSSTLASISPEAVLKHLVSLSSDAQSTPLSRIFGKYDLTTPDRSYSTEITPIITPKYLSQLCTPSSPSSHLEYLVNTFRADGSVRTTVHPVNSNFEEVVDEKSGMYDAGTTLSRITKYSEGNHVTETKWRQSDDCDNIDVTIRSDDAEGNLFLRRERNGVEIKNIEKYAKTKDVVMTRMAKVPGCTSNVEVGVIKFDGKIRVFGVSDASVSRGIMWLVCNILSGISVEEVLECDASEFTKKIALDVGLSEGRGNGIGNIVRTVQRLLLGGNDKEDEEKKLEPKKLKRPRTAVLLSGGVDSSVALNLLKESHDVTAFYLKIWLEDELAHLGQCPWEDDWNVCMDVCEQANVPLESMSLQKEYKEKIISYTIEEAKRGRTPNPDIMCNSRVKFGCFLEAIADRGFDHVASGHYAQLEDNGKGGKRLIRGVDPVKDQSYFLCGLTQAQLKNVLFPVGGFPKSEVRDLAKKFQLPNRHRPDSQGLCFLGKVKFDHFIREYLGEDEGDVFDAGADEDEGQIIGRHKGLWFHTVGQRKGLGGVLDVRKNSQGPWYVVAKDVKKNRLFVSNKYDEERFEGCRKELRVQDIHWIEGEGDGGEYCMKIRHGPSLAKGKLELDEDKEGGRIVLVEKDGGLAAGQFVAFYDEAAVCVGSAVIAEANVM</sequence>
<comment type="function">
    <text evidence="1">Catalyzes the 2-thiolation of uridine at the wobble position (U34) of mitochondrial tRNA(Lys), tRNA(Glu) and tRNA(Gln). Required for the formation of 5-taurinomethyl-2-thiouridine (tm5s2U) of mitochondrial tRNA(Lys), tRNA(Glu), and tRNA(Gln) at the wobble position. ATP is required to activate the C2 atom of the wobble base.</text>
</comment>
<comment type="catalytic activity">
    <reaction evidence="11">
        <text>5-taurinomethyluridine(34) in tRNA + S-sulfanyl-L-cysteinyl-[protein] + AH2 + ATP = 5-taurinomethyl-2-thiouridine(34) in tRNA + L-cysteinyl-[protein] + A + AMP + diphosphate + H(+)</text>
        <dbReference type="Rhea" id="RHEA:47040"/>
        <dbReference type="Rhea" id="RHEA-COMP:10131"/>
        <dbReference type="Rhea" id="RHEA-COMP:11726"/>
        <dbReference type="Rhea" id="RHEA-COMP:11732"/>
        <dbReference type="Rhea" id="RHEA-COMP:11733"/>
        <dbReference type="ChEBI" id="CHEBI:13193"/>
        <dbReference type="ChEBI" id="CHEBI:15378"/>
        <dbReference type="ChEBI" id="CHEBI:17499"/>
        <dbReference type="ChEBI" id="CHEBI:29950"/>
        <dbReference type="ChEBI" id="CHEBI:30616"/>
        <dbReference type="ChEBI" id="CHEBI:33019"/>
        <dbReference type="ChEBI" id="CHEBI:61963"/>
        <dbReference type="ChEBI" id="CHEBI:87171"/>
        <dbReference type="ChEBI" id="CHEBI:87172"/>
        <dbReference type="ChEBI" id="CHEBI:456215"/>
        <dbReference type="EC" id="2.8.1.14"/>
    </reaction>
</comment>
<dbReference type="Proteomes" id="UP001165122">
    <property type="component" value="Unassembled WGS sequence"/>
</dbReference>
<dbReference type="GO" id="GO:0061708">
    <property type="term" value="F:tRNA-5-taurinomethyluridine 2-sulfurtransferase"/>
    <property type="evidence" value="ECO:0007669"/>
    <property type="project" value="UniProtKB-EC"/>
</dbReference>
<dbReference type="EMBL" id="BRXW01000518">
    <property type="protein sequence ID" value="GMH62501.1"/>
    <property type="molecule type" value="Genomic_DNA"/>
</dbReference>
<evidence type="ECO:0000256" key="10">
    <source>
        <dbReference type="ARBA" id="ARBA00023157"/>
    </source>
</evidence>
<feature type="domain" description="tRNA-specific 2-thiouridylase MnmA-like C-terminal" evidence="14">
    <location>
        <begin position="626"/>
        <end position="702"/>
    </location>
</feature>
<dbReference type="Pfam" id="PF03054">
    <property type="entry name" value="tRNA_Me_trans"/>
    <property type="match status" value="1"/>
</dbReference>
<feature type="domain" description="tRNA-specific 2-thiouridylase MnmA-like central" evidence="15">
    <location>
        <begin position="542"/>
        <end position="614"/>
    </location>
</feature>
<protein>
    <recommendedName>
        <fullName evidence="3">tRNA-5-taurinomethyluridine 2-sulfurtransferase</fullName>
        <ecNumber evidence="3">2.8.1.14</ecNumber>
    </recommendedName>
</protein>
<dbReference type="EC" id="2.8.1.14" evidence="3"/>
<keyword evidence="6" id="KW-0819">tRNA processing</keyword>
<dbReference type="Gene3D" id="3.40.50.620">
    <property type="entry name" value="HUPs"/>
    <property type="match status" value="1"/>
</dbReference>
<evidence type="ECO:0000256" key="11">
    <source>
        <dbReference type="ARBA" id="ARBA00049564"/>
    </source>
</evidence>
<dbReference type="Gene3D" id="2.40.30.10">
    <property type="entry name" value="Translation factors"/>
    <property type="match status" value="1"/>
</dbReference>
<evidence type="ECO:0000256" key="9">
    <source>
        <dbReference type="ARBA" id="ARBA00022884"/>
    </source>
</evidence>
<dbReference type="GO" id="GO:0000049">
    <property type="term" value="F:tRNA binding"/>
    <property type="evidence" value="ECO:0007669"/>
    <property type="project" value="UniProtKB-KW"/>
</dbReference>
<accession>A0A9W7A2W4</accession>
<dbReference type="Gene3D" id="2.30.30.280">
    <property type="entry name" value="Adenine nucleotide alpha hydrolases-like domains"/>
    <property type="match status" value="1"/>
</dbReference>
<evidence type="ECO:0000313" key="17">
    <source>
        <dbReference type="Proteomes" id="UP001165122"/>
    </source>
</evidence>
<dbReference type="InterPro" id="IPR004506">
    <property type="entry name" value="MnmA-like"/>
</dbReference>
<dbReference type="AlphaFoldDB" id="A0A9W7A2W4"/>
<dbReference type="GO" id="GO:0005524">
    <property type="term" value="F:ATP binding"/>
    <property type="evidence" value="ECO:0007669"/>
    <property type="project" value="UniProtKB-KW"/>
</dbReference>
<evidence type="ECO:0000259" key="14">
    <source>
        <dbReference type="Pfam" id="PF20258"/>
    </source>
</evidence>
<dbReference type="InterPro" id="IPR046884">
    <property type="entry name" value="MnmA-like_central"/>
</dbReference>
<dbReference type="InterPro" id="IPR051305">
    <property type="entry name" value="tRNA_2-thiouridylase_MnmA"/>
</dbReference>
<keyword evidence="12" id="KW-0732">Signal</keyword>
<keyword evidence="10" id="KW-1015">Disulfide bond</keyword>
<keyword evidence="7" id="KW-0547">Nucleotide-binding</keyword>
<dbReference type="Pfam" id="PF02657">
    <property type="entry name" value="SufE"/>
    <property type="match status" value="1"/>
</dbReference>
<dbReference type="HAMAP" id="MF_00144">
    <property type="entry name" value="tRNA_thiouridyl_MnmA"/>
    <property type="match status" value="1"/>
</dbReference>
<name>A0A9W7A2W4_9STRA</name>
<keyword evidence="5" id="KW-0808">Transferase</keyword>
<evidence type="ECO:0000256" key="8">
    <source>
        <dbReference type="ARBA" id="ARBA00022840"/>
    </source>
</evidence>
<dbReference type="SUPFAM" id="SSF82649">
    <property type="entry name" value="SufE/NifU"/>
    <property type="match status" value="1"/>
</dbReference>
<dbReference type="PANTHER" id="PTHR43052:SF1">
    <property type="entry name" value="TRNA-5-TAURINOMETHYLURIDINE 2-SULFURTRANSFERASE"/>
    <property type="match status" value="1"/>
</dbReference>
<evidence type="ECO:0000259" key="15">
    <source>
        <dbReference type="Pfam" id="PF20259"/>
    </source>
</evidence>
<dbReference type="Gene3D" id="3.90.1010.10">
    <property type="match status" value="1"/>
</dbReference>
<keyword evidence="9" id="KW-0694">RNA-binding</keyword>
<reference evidence="17" key="1">
    <citation type="journal article" date="2023" name="Commun. Biol.">
        <title>Genome analysis of Parmales, the sister group of diatoms, reveals the evolutionary specialization of diatoms from phago-mixotrophs to photoautotrophs.</title>
        <authorList>
            <person name="Ban H."/>
            <person name="Sato S."/>
            <person name="Yoshikawa S."/>
            <person name="Yamada K."/>
            <person name="Nakamura Y."/>
            <person name="Ichinomiya M."/>
            <person name="Sato N."/>
            <person name="Blanc-Mathieu R."/>
            <person name="Endo H."/>
            <person name="Kuwata A."/>
            <person name="Ogata H."/>
        </authorList>
    </citation>
    <scope>NUCLEOTIDE SEQUENCE [LARGE SCALE GENOMIC DNA]</scope>
    <source>
        <strain evidence="17">NIES 3700</strain>
    </source>
</reference>
<evidence type="ECO:0000256" key="12">
    <source>
        <dbReference type="SAM" id="SignalP"/>
    </source>
</evidence>
<dbReference type="SUPFAM" id="SSF52402">
    <property type="entry name" value="Adenine nucleotide alpha hydrolases-like"/>
    <property type="match status" value="1"/>
</dbReference>
<dbReference type="OrthoDB" id="3685at2759"/>
<dbReference type="PANTHER" id="PTHR43052">
    <property type="match status" value="1"/>
</dbReference>
<keyword evidence="8" id="KW-0067">ATP-binding</keyword>
<dbReference type="Pfam" id="PF20258">
    <property type="entry name" value="tRNA_Me_trans_C"/>
    <property type="match status" value="1"/>
</dbReference>
<gene>
    <name evidence="16" type="ORF">TrLO_g2973</name>
</gene>
<feature type="chain" id="PRO_5040999291" description="tRNA-5-taurinomethyluridine 2-sulfurtransferase" evidence="12">
    <location>
        <begin position="20"/>
        <end position="708"/>
    </location>
</feature>
<comment type="similarity">
    <text evidence="2">Belongs to the MnmA/TRMU family.</text>
</comment>
<evidence type="ECO:0000256" key="4">
    <source>
        <dbReference type="ARBA" id="ARBA00022555"/>
    </source>
</evidence>
<feature type="signal peptide" evidence="12">
    <location>
        <begin position="1"/>
        <end position="19"/>
    </location>
</feature>
<keyword evidence="4" id="KW-0820">tRNA-binding</keyword>
<dbReference type="CDD" id="cd01998">
    <property type="entry name" value="MnmA_TRMU-like"/>
    <property type="match status" value="1"/>
</dbReference>
<evidence type="ECO:0000256" key="7">
    <source>
        <dbReference type="ARBA" id="ARBA00022741"/>
    </source>
</evidence>
<evidence type="ECO:0000259" key="13">
    <source>
        <dbReference type="Pfam" id="PF02657"/>
    </source>
</evidence>
<evidence type="ECO:0000256" key="1">
    <source>
        <dbReference type="ARBA" id="ARBA00003986"/>
    </source>
</evidence>
<feature type="domain" description="Fe-S metabolism associated" evidence="13">
    <location>
        <begin position="221"/>
        <end position="316"/>
    </location>
</feature>
<evidence type="ECO:0000256" key="5">
    <source>
        <dbReference type="ARBA" id="ARBA00022679"/>
    </source>
</evidence>
<organism evidence="16 17">
    <name type="scientific">Triparma laevis f. longispina</name>
    <dbReference type="NCBI Taxonomy" id="1714387"/>
    <lineage>
        <taxon>Eukaryota</taxon>
        <taxon>Sar</taxon>
        <taxon>Stramenopiles</taxon>
        <taxon>Ochrophyta</taxon>
        <taxon>Bolidophyceae</taxon>
        <taxon>Parmales</taxon>
        <taxon>Triparmaceae</taxon>
        <taxon>Triparma</taxon>
    </lineage>
</organism>
<evidence type="ECO:0000313" key="16">
    <source>
        <dbReference type="EMBL" id="GMH62501.1"/>
    </source>
</evidence>
<dbReference type="NCBIfam" id="NF001138">
    <property type="entry name" value="PRK00143.1"/>
    <property type="match status" value="1"/>
</dbReference>
<dbReference type="InterPro" id="IPR003808">
    <property type="entry name" value="Fe-S_metab-assoc_dom"/>
</dbReference>
<dbReference type="InterPro" id="IPR023382">
    <property type="entry name" value="MnmA-like_central_sf"/>
</dbReference>